<dbReference type="GO" id="GO:0034965">
    <property type="term" value="P:intronic box C/D snoRNA processing"/>
    <property type="evidence" value="ECO:0007669"/>
    <property type="project" value="TreeGrafter"/>
</dbReference>
<dbReference type="GO" id="GO:0000172">
    <property type="term" value="C:ribonuclease MRP complex"/>
    <property type="evidence" value="ECO:0007669"/>
    <property type="project" value="TreeGrafter"/>
</dbReference>
<feature type="region of interest" description="Disordered" evidence="1">
    <location>
        <begin position="43"/>
        <end position="79"/>
    </location>
</feature>
<dbReference type="GO" id="GO:0004526">
    <property type="term" value="F:ribonuclease P activity"/>
    <property type="evidence" value="ECO:0007669"/>
    <property type="project" value="TreeGrafter"/>
</dbReference>
<feature type="compositionally biased region" description="Basic residues" evidence="1">
    <location>
        <begin position="43"/>
        <end position="64"/>
    </location>
</feature>
<sequence>MDKKKRLVFQLDTPYSAVSWPEIQPEDQETILELLCTLLAPLGRHRSEHARPSKGKRAKKRKRKEASEKETDAPSPPAPEILSYVDVGLTTVTRNMQKQAAEGRLLGLLPPGQTSAEVGNSAGRFYSVVFVARSGQANMLNSHLPQMVAVASNSHPSRIPTRLVGLSKACEDRLSESLGIPRASCIALCDDAPNSEALVEFIRQRVPIVDVPWLKVASQAEHQPTKINTIETSIGAKKQRSKV</sequence>
<proteinExistence type="predicted"/>
<dbReference type="GO" id="GO:0006364">
    <property type="term" value="P:rRNA processing"/>
    <property type="evidence" value="ECO:0007669"/>
    <property type="project" value="InterPro"/>
</dbReference>
<keyword evidence="3" id="KW-1185">Reference proteome</keyword>
<name>A0AAI8YMC3_9PEZI</name>
<dbReference type="GO" id="GO:0008033">
    <property type="term" value="P:tRNA processing"/>
    <property type="evidence" value="ECO:0007669"/>
    <property type="project" value="InterPro"/>
</dbReference>
<comment type="caution">
    <text evidence="2">The sequence shown here is derived from an EMBL/GenBank/DDBJ whole genome shotgun (WGS) entry which is preliminary data.</text>
</comment>
<dbReference type="GO" id="GO:0005829">
    <property type="term" value="C:cytosol"/>
    <property type="evidence" value="ECO:0007669"/>
    <property type="project" value="TreeGrafter"/>
</dbReference>
<dbReference type="PANTHER" id="PTHR28272">
    <property type="entry name" value="RIBONUCLEASES P/MRP PROTEIN SUBUNIT POP3"/>
    <property type="match status" value="1"/>
</dbReference>
<protein>
    <submittedName>
        <fullName evidence="2">Uu.00g060580.m01.CDS01</fullName>
    </submittedName>
</protein>
<gene>
    <name evidence="2" type="ORF">KHLLAP_LOCUS10626</name>
</gene>
<reference evidence="2" key="1">
    <citation type="submission" date="2023-10" db="EMBL/GenBank/DDBJ databases">
        <authorList>
            <person name="Hackl T."/>
        </authorList>
    </citation>
    <scope>NUCLEOTIDE SEQUENCE</scope>
</reference>
<dbReference type="Proteomes" id="UP001295740">
    <property type="component" value="Unassembled WGS sequence"/>
</dbReference>
<accession>A0AAI8YMC3</accession>
<dbReference type="Pfam" id="PF08228">
    <property type="entry name" value="RNase_P_pop3"/>
    <property type="match status" value="1"/>
</dbReference>
<evidence type="ECO:0000256" key="1">
    <source>
        <dbReference type="SAM" id="MobiDB-lite"/>
    </source>
</evidence>
<dbReference type="AlphaFoldDB" id="A0AAI8YMC3"/>
<dbReference type="PANTHER" id="PTHR28272:SF1">
    <property type="entry name" value="RIBONUCLEASES P_MRP PROTEIN SUBUNIT POP3"/>
    <property type="match status" value="1"/>
</dbReference>
<dbReference type="InterPro" id="IPR013241">
    <property type="entry name" value="RNase_P_Pop3"/>
</dbReference>
<evidence type="ECO:0000313" key="3">
    <source>
        <dbReference type="Proteomes" id="UP001295740"/>
    </source>
</evidence>
<organism evidence="2 3">
    <name type="scientific">Anthostomella pinea</name>
    <dbReference type="NCBI Taxonomy" id="933095"/>
    <lineage>
        <taxon>Eukaryota</taxon>
        <taxon>Fungi</taxon>
        <taxon>Dikarya</taxon>
        <taxon>Ascomycota</taxon>
        <taxon>Pezizomycotina</taxon>
        <taxon>Sordariomycetes</taxon>
        <taxon>Xylariomycetidae</taxon>
        <taxon>Xylariales</taxon>
        <taxon>Xylariaceae</taxon>
        <taxon>Anthostomella</taxon>
    </lineage>
</organism>
<dbReference type="EMBL" id="CAUWAG010000013">
    <property type="protein sequence ID" value="CAJ2510158.1"/>
    <property type="molecule type" value="Genomic_DNA"/>
</dbReference>
<dbReference type="GO" id="GO:0005655">
    <property type="term" value="C:nucleolar ribonuclease P complex"/>
    <property type="evidence" value="ECO:0007669"/>
    <property type="project" value="TreeGrafter"/>
</dbReference>
<dbReference type="GO" id="GO:0000171">
    <property type="term" value="F:ribonuclease MRP activity"/>
    <property type="evidence" value="ECO:0007669"/>
    <property type="project" value="TreeGrafter"/>
</dbReference>
<evidence type="ECO:0000313" key="2">
    <source>
        <dbReference type="EMBL" id="CAJ2510158.1"/>
    </source>
</evidence>